<sequence length="566" mass="61036">MSIDITVKIGGEAGQGIQAVGHLLALAGQEAGLYIMAINDFESRIRGGHSFFQIRISDKPVQAPHHKVHLLVALNRETYDLHKGQLDSGGLVIMDESDGSGEQDLIALPFSELAQKAGGMIFANTVAAGACLALLGVPFELCKTVLSKQFGKKGADVLEKNYYAAELGYQTVKEIAFKWSFEWRADRPKGALIDGSKAIALGALAGDCRLAAFYPMSPATGIMTHLSSLSDRFPLIVEQVEDEIAAVNAIIGASFAGVRAMTSTSGGGFCLMTEGLGLAGITETPIVIVDAQRPGPATGLPTRTGQGDLHFVIRASQDEFPRFVFAPGTPDEAFEITARALHLAEKYQVPAIILSDQYLADSIFIAGRPYAAPQSIERFIVEDSDIENPEQYKRFAFTPDGVSPRALPCAGKALVVISSDEHREDGHISEKISDRIAMVDKRNAKVPFMLKEMNPPKEYYGESEVLLVGWGSTAGAVKEAVDRLRDAGDDVGCLNFSDLWPFPAEAAAKALGKAKQFLMVELNASAQLGQLLREQTGFVHSGAILKYDGRPFYPNEIVDGVKQYVR</sequence>
<dbReference type="SUPFAM" id="SSF52518">
    <property type="entry name" value="Thiamin diphosphate-binding fold (THDP-binding)"/>
    <property type="match status" value="1"/>
</dbReference>
<dbReference type="Gene3D" id="3.40.920.10">
    <property type="entry name" value="Pyruvate-ferredoxin oxidoreductase, PFOR, domain III"/>
    <property type="match status" value="1"/>
</dbReference>
<proteinExistence type="predicted"/>
<dbReference type="Pfam" id="PF01855">
    <property type="entry name" value="POR_N"/>
    <property type="match status" value="1"/>
</dbReference>
<dbReference type="InterPro" id="IPR019752">
    <property type="entry name" value="Pyrv/ketoisovalerate_OxRed_cat"/>
</dbReference>
<dbReference type="Pfam" id="PF17147">
    <property type="entry name" value="PFOR_II"/>
    <property type="match status" value="1"/>
</dbReference>
<feature type="domain" description="Pyruvate:ferredoxin oxidoreductase core" evidence="4">
    <location>
        <begin position="464"/>
        <end position="540"/>
    </location>
</feature>
<evidence type="ECO:0000313" key="6">
    <source>
        <dbReference type="Proteomes" id="UP000605201"/>
    </source>
</evidence>
<evidence type="ECO:0000259" key="3">
    <source>
        <dbReference type="Pfam" id="PF01855"/>
    </source>
</evidence>
<dbReference type="InterPro" id="IPR033412">
    <property type="entry name" value="PFOR_II"/>
</dbReference>
<accession>A0A8J6TT57</accession>
<dbReference type="InterPro" id="IPR050722">
    <property type="entry name" value="Pyruvate:ferred/Flavod_OxRd"/>
</dbReference>
<dbReference type="CDD" id="cd07034">
    <property type="entry name" value="TPP_PYR_PFOR_IOR-alpha_like"/>
    <property type="match status" value="1"/>
</dbReference>
<dbReference type="FunFam" id="3.40.50.970:FF:000022">
    <property type="entry name" value="2-oxoglutarate ferredoxin oxidoreductase alpha subunit"/>
    <property type="match status" value="1"/>
</dbReference>
<dbReference type="PANTHER" id="PTHR32154">
    <property type="entry name" value="PYRUVATE-FLAVODOXIN OXIDOREDUCTASE-RELATED"/>
    <property type="match status" value="1"/>
</dbReference>
<feature type="domain" description="Pyruvate flavodoxin/ferredoxin oxidoreductase pyrimidine binding" evidence="3">
    <location>
        <begin position="202"/>
        <end position="440"/>
    </location>
</feature>
<keyword evidence="1" id="KW-0560">Oxidoreductase</keyword>
<dbReference type="Pfam" id="PF01558">
    <property type="entry name" value="POR"/>
    <property type="match status" value="1"/>
</dbReference>
<dbReference type="NCBIfam" id="TIGR03710">
    <property type="entry name" value="OAFO_sf"/>
    <property type="match status" value="1"/>
</dbReference>
<dbReference type="InterPro" id="IPR022367">
    <property type="entry name" value="2-oxoacid/accept_OxRdtase_asu"/>
</dbReference>
<dbReference type="InterPro" id="IPR002869">
    <property type="entry name" value="Pyrv_flavodox_OxRed_cen"/>
</dbReference>
<gene>
    <name evidence="5" type="ORF">H8D96_13725</name>
</gene>
<reference evidence="5 6" key="1">
    <citation type="submission" date="2020-08" db="EMBL/GenBank/DDBJ databases">
        <title>Bridging the membrane lipid divide: bacteria of the FCB group superphylum have the potential to synthesize archaeal ether lipids.</title>
        <authorList>
            <person name="Villanueva L."/>
            <person name="Von Meijenfeldt F.A.B."/>
            <person name="Westbye A.B."/>
            <person name="Yadav S."/>
            <person name="Hopmans E.C."/>
            <person name="Dutilh B.E."/>
            <person name="Sinninghe Damste J.S."/>
        </authorList>
    </citation>
    <scope>NUCLEOTIDE SEQUENCE [LARGE SCALE GENOMIC DNA]</scope>
    <source>
        <strain evidence="5">NIOZ-UU17</strain>
    </source>
</reference>
<protein>
    <submittedName>
        <fullName evidence="5">2-oxoacid:acceptor oxidoreductase subunit alpha</fullName>
    </submittedName>
</protein>
<dbReference type="Gene3D" id="3.40.50.970">
    <property type="match status" value="1"/>
</dbReference>
<dbReference type="EMBL" id="JACNIG010000257">
    <property type="protein sequence ID" value="MBC8432965.1"/>
    <property type="molecule type" value="Genomic_DNA"/>
</dbReference>
<organism evidence="5 6">
    <name type="scientific">Candidatus Desulfatibia vada</name>
    <dbReference type="NCBI Taxonomy" id="2841696"/>
    <lineage>
        <taxon>Bacteria</taxon>
        <taxon>Pseudomonadati</taxon>
        <taxon>Thermodesulfobacteriota</taxon>
        <taxon>Desulfobacteria</taxon>
        <taxon>Desulfobacterales</taxon>
        <taxon>Desulfobacterales incertae sedis</taxon>
        <taxon>Candidatus Desulfatibia</taxon>
    </lineage>
</organism>
<comment type="caution">
    <text evidence="5">The sequence shown here is derived from an EMBL/GenBank/DDBJ whole genome shotgun (WGS) entry which is preliminary data.</text>
</comment>
<evidence type="ECO:0000259" key="4">
    <source>
        <dbReference type="Pfam" id="PF17147"/>
    </source>
</evidence>
<feature type="domain" description="Pyruvate/ketoisovalerate oxidoreductase catalytic" evidence="2">
    <location>
        <begin position="13"/>
        <end position="170"/>
    </location>
</feature>
<dbReference type="InterPro" id="IPR029061">
    <property type="entry name" value="THDP-binding"/>
</dbReference>
<dbReference type="PANTHER" id="PTHR32154:SF20">
    <property type="entry name" value="2-OXOGLUTARATE OXIDOREDUCTASE SUBUNIT KORA"/>
    <property type="match status" value="1"/>
</dbReference>
<name>A0A8J6TT57_9BACT</name>
<dbReference type="SUPFAM" id="SSF52922">
    <property type="entry name" value="TK C-terminal domain-like"/>
    <property type="match status" value="1"/>
</dbReference>
<dbReference type="Proteomes" id="UP000605201">
    <property type="component" value="Unassembled WGS sequence"/>
</dbReference>
<evidence type="ECO:0000256" key="1">
    <source>
        <dbReference type="ARBA" id="ARBA00023002"/>
    </source>
</evidence>
<dbReference type="GO" id="GO:0006979">
    <property type="term" value="P:response to oxidative stress"/>
    <property type="evidence" value="ECO:0007669"/>
    <property type="project" value="TreeGrafter"/>
</dbReference>
<dbReference type="GO" id="GO:0016903">
    <property type="term" value="F:oxidoreductase activity, acting on the aldehyde or oxo group of donors"/>
    <property type="evidence" value="ECO:0007669"/>
    <property type="project" value="InterPro"/>
</dbReference>
<dbReference type="InterPro" id="IPR002880">
    <property type="entry name" value="Pyrv_Fd/Flavodoxin_OxRdtase_N"/>
</dbReference>
<evidence type="ECO:0000313" key="5">
    <source>
        <dbReference type="EMBL" id="MBC8432965.1"/>
    </source>
</evidence>
<dbReference type="Gene3D" id="3.40.50.920">
    <property type="match status" value="1"/>
</dbReference>
<dbReference type="InterPro" id="IPR009014">
    <property type="entry name" value="Transketo_C/PFOR_II"/>
</dbReference>
<dbReference type="SUPFAM" id="SSF53323">
    <property type="entry name" value="Pyruvate-ferredoxin oxidoreductase, PFOR, domain III"/>
    <property type="match status" value="1"/>
</dbReference>
<evidence type="ECO:0000259" key="2">
    <source>
        <dbReference type="Pfam" id="PF01558"/>
    </source>
</evidence>
<dbReference type="AlphaFoldDB" id="A0A8J6TT57"/>